<name>A0A8J2L101_9HEXA</name>
<dbReference type="AlphaFoldDB" id="A0A8J2L101"/>
<organism evidence="1 2">
    <name type="scientific">Allacma fusca</name>
    <dbReference type="NCBI Taxonomy" id="39272"/>
    <lineage>
        <taxon>Eukaryota</taxon>
        <taxon>Metazoa</taxon>
        <taxon>Ecdysozoa</taxon>
        <taxon>Arthropoda</taxon>
        <taxon>Hexapoda</taxon>
        <taxon>Collembola</taxon>
        <taxon>Symphypleona</taxon>
        <taxon>Sminthuridae</taxon>
        <taxon>Allacma</taxon>
    </lineage>
</organism>
<comment type="caution">
    <text evidence="1">The sequence shown here is derived from an EMBL/GenBank/DDBJ whole genome shotgun (WGS) entry which is preliminary data.</text>
</comment>
<dbReference type="EMBL" id="CAJVCH010528769">
    <property type="protein sequence ID" value="CAG7823195.1"/>
    <property type="molecule type" value="Genomic_DNA"/>
</dbReference>
<sequence>MDIATNYTLGKSTESLSNFQNGYAKATHDELTYVSHRLVTPWLWADSLWKISKTGRNEKATRTFLQNFFDKVSQNRAIPLRYRW</sequence>
<evidence type="ECO:0000313" key="2">
    <source>
        <dbReference type="Proteomes" id="UP000708208"/>
    </source>
</evidence>
<accession>A0A8J2L101</accession>
<proteinExistence type="predicted"/>
<dbReference type="Proteomes" id="UP000708208">
    <property type="component" value="Unassembled WGS sequence"/>
</dbReference>
<keyword evidence="2" id="KW-1185">Reference proteome</keyword>
<reference evidence="1" key="1">
    <citation type="submission" date="2021-06" db="EMBL/GenBank/DDBJ databases">
        <authorList>
            <person name="Hodson N. C."/>
            <person name="Mongue J. A."/>
            <person name="Jaron S. K."/>
        </authorList>
    </citation>
    <scope>NUCLEOTIDE SEQUENCE</scope>
</reference>
<dbReference type="OrthoDB" id="7551235at2759"/>
<gene>
    <name evidence="1" type="ORF">AFUS01_LOCUS33425</name>
</gene>
<evidence type="ECO:0000313" key="1">
    <source>
        <dbReference type="EMBL" id="CAG7823195.1"/>
    </source>
</evidence>
<protein>
    <submittedName>
        <fullName evidence="1">Uncharacterized protein</fullName>
    </submittedName>
</protein>